<evidence type="ECO:0000313" key="2">
    <source>
        <dbReference type="EMBL" id="CDS18382.1"/>
    </source>
</evidence>
<dbReference type="GO" id="GO:0005634">
    <property type="term" value="C:nucleus"/>
    <property type="evidence" value="ECO:0007669"/>
    <property type="project" value="TreeGrafter"/>
</dbReference>
<dbReference type="Gene3D" id="1.20.1440.170">
    <property type="entry name" value="Translation machinery-associated protein 16-like"/>
    <property type="match status" value="1"/>
</dbReference>
<reference evidence="3 4" key="1">
    <citation type="journal article" date="2013" name="Nat. Genet.">
        <title>The genome of the hydatid tapeworm Echinococcus granulosus.</title>
        <authorList>
            <person name="Zheng H."/>
            <person name="Zhang W."/>
            <person name="Zhang L."/>
            <person name="Zhang Z."/>
            <person name="Li J."/>
            <person name="Lu G."/>
            <person name="Zhu Y."/>
            <person name="Wang Y."/>
            <person name="Huang Y."/>
            <person name="Liu J."/>
            <person name="Kang H."/>
            <person name="Chen J."/>
            <person name="Wang L."/>
            <person name="Chen A."/>
            <person name="Yu S."/>
            <person name="Gao Z."/>
            <person name="Jin L."/>
            <person name="Gu W."/>
            <person name="Wang Z."/>
            <person name="Zhao L."/>
            <person name="Shi B."/>
            <person name="Wen H."/>
            <person name="Lin R."/>
            <person name="Jones M.K."/>
            <person name="Brejova B."/>
            <person name="Vinar T."/>
            <person name="Zhao G."/>
            <person name="McManus D.P."/>
            <person name="Chen Z."/>
            <person name="Zhou Y."/>
            <person name="Wang S."/>
        </authorList>
    </citation>
    <scope>NUCLEOTIDE SEQUENCE [LARGE SCALE GENOMIC DNA]</scope>
</reference>
<evidence type="ECO:0000313" key="3">
    <source>
        <dbReference type="EMBL" id="EUB61796.1"/>
    </source>
</evidence>
<reference evidence="6" key="4">
    <citation type="submission" date="2020-10" db="UniProtKB">
        <authorList>
            <consortium name="WormBaseParasite"/>
        </authorList>
    </citation>
    <scope>IDENTIFICATION</scope>
</reference>
<evidence type="ECO:0000313" key="6">
    <source>
        <dbReference type="WBParaSite" id="EgrG_000616100"/>
    </source>
</evidence>
<dbReference type="InterPro" id="IPR038356">
    <property type="entry name" value="Tma16_sf"/>
</dbReference>
<dbReference type="Proteomes" id="UP000019149">
    <property type="component" value="Unassembled WGS sequence"/>
</dbReference>
<dbReference type="STRING" id="6210.U6J7J8"/>
<keyword evidence="4" id="KW-1185">Reference proteome</keyword>
<dbReference type="GeneID" id="36339057"/>
<comment type="similarity">
    <text evidence="1">Belongs to the TMA16 family.</text>
</comment>
<reference evidence="2" key="3">
    <citation type="submission" date="2014-06" db="EMBL/GenBank/DDBJ databases">
        <authorList>
            <person name="Aslett M."/>
        </authorList>
    </citation>
    <scope>NUCLEOTIDE SEQUENCE</scope>
</reference>
<dbReference type="RefSeq" id="XP_024352992.1">
    <property type="nucleotide sequence ID" value="XM_024492591.1"/>
</dbReference>
<dbReference type="WBParaSite" id="EgrG_000616100">
    <property type="protein sequence ID" value="EgrG_000616100"/>
    <property type="gene ID" value="EgrG_000616100"/>
</dbReference>
<dbReference type="PANTHER" id="PTHR13349">
    <property type="entry name" value="TRANSLATION MACHINERY-ASSOCIATED PROTEIN 16"/>
    <property type="match status" value="1"/>
</dbReference>
<dbReference type="CTD" id="36339057"/>
<dbReference type="EMBL" id="APAU02000017">
    <property type="protein sequence ID" value="EUB61796.1"/>
    <property type="molecule type" value="Genomic_DNA"/>
</dbReference>
<reference evidence="2 5" key="2">
    <citation type="journal article" date="2013" name="Nature">
        <title>The genomes of four tapeworm species reveal adaptations to parasitism.</title>
        <authorList>
            <person name="Tsai I.J."/>
            <person name="Zarowiecki M."/>
            <person name="Holroyd N."/>
            <person name="Garciarrubio A."/>
            <person name="Sanchez-Flores A."/>
            <person name="Brooks K.L."/>
            <person name="Tracey A."/>
            <person name="Bobes R.J."/>
            <person name="Fragoso G."/>
            <person name="Sciutto E."/>
            <person name="Aslett M."/>
            <person name="Beasley H."/>
            <person name="Bennett H.M."/>
            <person name="Cai J."/>
            <person name="Camicia F."/>
            <person name="Clark R."/>
            <person name="Cucher M."/>
            <person name="De Silva N."/>
            <person name="Day T.A."/>
            <person name="Deplazes P."/>
            <person name="Estrada K."/>
            <person name="Fernandez C."/>
            <person name="Holland P.W."/>
            <person name="Hou J."/>
            <person name="Hu S."/>
            <person name="Huckvale T."/>
            <person name="Hung S.S."/>
            <person name="Kamenetzky L."/>
            <person name="Keane J.A."/>
            <person name="Kiss F."/>
            <person name="Koziol U."/>
            <person name="Lambert O."/>
            <person name="Liu K."/>
            <person name="Luo X."/>
            <person name="Luo Y."/>
            <person name="Macchiaroli N."/>
            <person name="Nichol S."/>
            <person name="Paps J."/>
            <person name="Parkinson J."/>
            <person name="Pouchkina-Stantcheva N."/>
            <person name="Riddiford N."/>
            <person name="Rosenzvit M."/>
            <person name="Salinas G."/>
            <person name="Wasmuth J.D."/>
            <person name="Zamanian M."/>
            <person name="Zheng Y."/>
            <person name="Cai X."/>
            <person name="Soberon X."/>
            <person name="Olson P.D."/>
            <person name="Laclette J.P."/>
            <person name="Brehm K."/>
            <person name="Berriman M."/>
            <person name="Garciarrubio A."/>
            <person name="Bobes R.J."/>
            <person name="Fragoso G."/>
            <person name="Sanchez-Flores A."/>
            <person name="Estrada K."/>
            <person name="Cevallos M.A."/>
            <person name="Morett E."/>
            <person name="Gonzalez V."/>
            <person name="Portillo T."/>
            <person name="Ochoa-Leyva A."/>
            <person name="Jose M.V."/>
            <person name="Sciutto E."/>
            <person name="Landa A."/>
            <person name="Jimenez L."/>
            <person name="Valdes V."/>
            <person name="Carrero J.C."/>
            <person name="Larralde C."/>
            <person name="Morales-Montor J."/>
            <person name="Limon-Lason J."/>
            <person name="Soberon X."/>
            <person name="Laclette J.P."/>
        </authorList>
    </citation>
    <scope>NUCLEOTIDE SEQUENCE [LARGE SCALE GENOMIC DNA]</scope>
</reference>
<evidence type="ECO:0000313" key="5">
    <source>
        <dbReference type="Proteomes" id="UP000492820"/>
    </source>
</evidence>
<proteinExistence type="inferred from homology"/>
<accession>U6J7J8</accession>
<sequence>MARPKGKILHPSSRKVKQKIARKHHAIKVTKRKKMRRSMDELKRTKMLWFKENIPQNRTSLTIDDLRSLIFRYLRRFKLDSKEEERETENCSISMTIDMTNELLKQEAQEFATTGLLVPDLTSKQNLEKFMNWNGEVDRMASIPLIHVKKV</sequence>
<evidence type="ECO:0000313" key="4">
    <source>
        <dbReference type="Proteomes" id="UP000019149"/>
    </source>
</evidence>
<dbReference type="OMA" id="SWFLGQI"/>
<gene>
    <name evidence="3 6" type="ORF">EGR_03342</name>
    <name evidence="2" type="ORF">EgrG_000616100</name>
</gene>
<dbReference type="Proteomes" id="UP000492820">
    <property type="component" value="Unassembled WGS sequence"/>
</dbReference>
<dbReference type="KEGG" id="egl:EGR_03342"/>
<organism evidence="3 4">
    <name type="scientific">Echinococcus granulosus</name>
    <name type="common">Hydatid tapeworm</name>
    <dbReference type="NCBI Taxonomy" id="6210"/>
    <lineage>
        <taxon>Eukaryota</taxon>
        <taxon>Metazoa</taxon>
        <taxon>Spiralia</taxon>
        <taxon>Lophotrochozoa</taxon>
        <taxon>Platyhelminthes</taxon>
        <taxon>Cestoda</taxon>
        <taxon>Eucestoda</taxon>
        <taxon>Cyclophyllidea</taxon>
        <taxon>Taeniidae</taxon>
        <taxon>Echinococcus</taxon>
        <taxon>Echinococcus granulosus group</taxon>
    </lineage>
</organism>
<protein>
    <submittedName>
        <fullName evidence="2 6">Expressed conserved protein</fullName>
    </submittedName>
</protein>
<dbReference type="Pfam" id="PF11176">
    <property type="entry name" value="Tma16"/>
    <property type="match status" value="1"/>
</dbReference>
<dbReference type="EMBL" id="LK028578">
    <property type="protein sequence ID" value="CDS18382.1"/>
    <property type="molecule type" value="Genomic_DNA"/>
</dbReference>
<evidence type="ECO:0000256" key="1">
    <source>
        <dbReference type="ARBA" id="ARBA00034127"/>
    </source>
</evidence>
<name>U6J7J8_ECHGR</name>
<dbReference type="InterPro" id="IPR021346">
    <property type="entry name" value="Tma16"/>
</dbReference>
<dbReference type="AlphaFoldDB" id="U6J7J8"/>
<dbReference type="PANTHER" id="PTHR13349:SF2">
    <property type="entry name" value="TRANSLATION MACHINERY-ASSOCIATED PROTEIN 16"/>
    <property type="match status" value="1"/>
</dbReference>
<dbReference type="OrthoDB" id="270284at2759"/>